<dbReference type="PROSITE" id="PS51384">
    <property type="entry name" value="FAD_FR"/>
    <property type="match status" value="1"/>
</dbReference>
<dbReference type="InterPro" id="IPR008333">
    <property type="entry name" value="Cbr1-like_FAD-bd_dom"/>
</dbReference>
<evidence type="ECO:0000313" key="2">
    <source>
        <dbReference type="EMBL" id="MFB9888149.1"/>
    </source>
</evidence>
<dbReference type="RefSeq" id="WP_027311460.1">
    <property type="nucleotide sequence ID" value="NZ_JBHLZN010000010.1"/>
</dbReference>
<dbReference type="Pfam" id="PF00970">
    <property type="entry name" value="FAD_binding_6"/>
    <property type="match status" value="1"/>
</dbReference>
<dbReference type="SUPFAM" id="SSF52343">
    <property type="entry name" value="Ferredoxin reductase-like, C-terminal NADP-linked domain"/>
    <property type="match status" value="1"/>
</dbReference>
<dbReference type="InterPro" id="IPR039261">
    <property type="entry name" value="FNR_nucleotide-bd"/>
</dbReference>
<organism evidence="2 3">
    <name type="scientific">Balneatrix alpica</name>
    <dbReference type="NCBI Taxonomy" id="75684"/>
    <lineage>
        <taxon>Bacteria</taxon>
        <taxon>Pseudomonadati</taxon>
        <taxon>Pseudomonadota</taxon>
        <taxon>Gammaproteobacteria</taxon>
        <taxon>Oceanospirillales</taxon>
        <taxon>Balneatrichaceae</taxon>
        <taxon>Balneatrix</taxon>
    </lineage>
</organism>
<feature type="domain" description="FAD-binding FR-type" evidence="1">
    <location>
        <begin position="2"/>
        <end position="107"/>
    </location>
</feature>
<gene>
    <name evidence="2" type="ORF">ACFFLH_17190</name>
</gene>
<protein>
    <submittedName>
        <fullName evidence="2">FAD-binding oxidoreductase</fullName>
    </submittedName>
</protein>
<dbReference type="PRINTS" id="PR00410">
    <property type="entry name" value="PHEHYDRXLASE"/>
</dbReference>
<dbReference type="Pfam" id="PF00175">
    <property type="entry name" value="NAD_binding_1"/>
    <property type="match status" value="1"/>
</dbReference>
<reference evidence="2 3" key="1">
    <citation type="submission" date="2024-09" db="EMBL/GenBank/DDBJ databases">
        <authorList>
            <person name="Sun Q."/>
            <person name="Mori K."/>
        </authorList>
    </citation>
    <scope>NUCLEOTIDE SEQUENCE [LARGE SCALE GENOMIC DNA]</scope>
    <source>
        <strain evidence="2 3">ATCC 51285</strain>
    </source>
</reference>
<comment type="caution">
    <text evidence="2">The sequence shown here is derived from an EMBL/GenBank/DDBJ whole genome shotgun (WGS) entry which is preliminary data.</text>
</comment>
<dbReference type="InterPro" id="IPR001433">
    <property type="entry name" value="OxRdtase_FAD/NAD-bd"/>
</dbReference>
<dbReference type="PANTHER" id="PTHR47354:SF5">
    <property type="entry name" value="PROTEIN RFBI"/>
    <property type="match status" value="1"/>
</dbReference>
<keyword evidence="3" id="KW-1185">Reference proteome</keyword>
<dbReference type="Gene3D" id="3.40.50.80">
    <property type="entry name" value="Nucleotide-binding domain of ferredoxin-NADP reductase (FNR) module"/>
    <property type="match status" value="1"/>
</dbReference>
<proteinExistence type="predicted"/>
<evidence type="ECO:0000259" key="1">
    <source>
        <dbReference type="PROSITE" id="PS51384"/>
    </source>
</evidence>
<sequence length="250" mass="28396">MSPKVRIRLCERQPLSSRTWLLRYERSDQQPITYVPGQFFSLHFPAEQGNQTRSYSIATRSEDVRLNRSLEFAITEVEGGAASRYFPQAELGSEIEMSGPFGALILPPLEQPKRLLLVATGTGVAPYRSMLPELHRRLLQQPTLQIELLLGVREPSELLWGEEFIAFAKRHPGFNFTACYSRQMPTEPLPFERAGRVIAQLDSLAPQADEATLVYLCGHPEMIDEGWALLQQRGFGVRQVKREKYLLSGH</sequence>
<dbReference type="InterPro" id="IPR017927">
    <property type="entry name" value="FAD-bd_FR_type"/>
</dbReference>
<dbReference type="EMBL" id="JBHLZN010000010">
    <property type="protein sequence ID" value="MFB9888149.1"/>
    <property type="molecule type" value="Genomic_DNA"/>
</dbReference>
<dbReference type="InterPro" id="IPR050415">
    <property type="entry name" value="MRET"/>
</dbReference>
<evidence type="ECO:0000313" key="3">
    <source>
        <dbReference type="Proteomes" id="UP001589628"/>
    </source>
</evidence>
<dbReference type="Gene3D" id="2.40.30.10">
    <property type="entry name" value="Translation factors"/>
    <property type="match status" value="1"/>
</dbReference>
<accession>A0ABV5ZJ70</accession>
<name>A0ABV5ZJ70_9GAMM</name>
<dbReference type="Proteomes" id="UP001589628">
    <property type="component" value="Unassembled WGS sequence"/>
</dbReference>
<dbReference type="SUPFAM" id="SSF63380">
    <property type="entry name" value="Riboflavin synthase domain-like"/>
    <property type="match status" value="1"/>
</dbReference>
<dbReference type="PANTHER" id="PTHR47354">
    <property type="entry name" value="NADH OXIDOREDUCTASE HCR"/>
    <property type="match status" value="1"/>
</dbReference>
<dbReference type="InterPro" id="IPR017938">
    <property type="entry name" value="Riboflavin_synthase-like_b-brl"/>
</dbReference>